<dbReference type="EMBL" id="AOSK01000116">
    <property type="protein sequence ID" value="EYD74393.1"/>
    <property type="molecule type" value="Genomic_DNA"/>
</dbReference>
<dbReference type="PATRIC" id="fig|442562.3.peg.4022"/>
<protein>
    <submittedName>
        <fullName evidence="1">Uncharacterized protein</fullName>
    </submittedName>
</protein>
<organism evidence="1 2">
    <name type="scientific">Rubellimicrobium mesophilum DSM 19309</name>
    <dbReference type="NCBI Taxonomy" id="442562"/>
    <lineage>
        <taxon>Bacteria</taxon>
        <taxon>Pseudomonadati</taxon>
        <taxon>Pseudomonadota</taxon>
        <taxon>Alphaproteobacteria</taxon>
        <taxon>Rhodobacterales</taxon>
        <taxon>Roseobacteraceae</taxon>
        <taxon>Rubellimicrobium</taxon>
    </lineage>
</organism>
<gene>
    <name evidence="1" type="ORF">Rumeso_04078</name>
</gene>
<dbReference type="Proteomes" id="UP000019666">
    <property type="component" value="Unassembled WGS sequence"/>
</dbReference>
<evidence type="ECO:0000313" key="2">
    <source>
        <dbReference type="Proteomes" id="UP000019666"/>
    </source>
</evidence>
<dbReference type="HOGENOM" id="CLU_299138_0_0_5"/>
<comment type="caution">
    <text evidence="1">The sequence shown here is derived from an EMBL/GenBank/DDBJ whole genome shotgun (WGS) entry which is preliminary data.</text>
</comment>
<evidence type="ECO:0000313" key="1">
    <source>
        <dbReference type="EMBL" id="EYD74393.1"/>
    </source>
</evidence>
<proteinExistence type="predicted"/>
<name>A0A017HJP2_9RHOB</name>
<keyword evidence="2" id="KW-1185">Reference proteome</keyword>
<reference evidence="1 2" key="1">
    <citation type="submission" date="2013-02" db="EMBL/GenBank/DDBJ databases">
        <authorList>
            <person name="Fiebig A."/>
            <person name="Goeker M."/>
            <person name="Klenk H.-P.P."/>
        </authorList>
    </citation>
    <scope>NUCLEOTIDE SEQUENCE [LARGE SCALE GENOMIC DNA]</scope>
    <source>
        <strain evidence="1 2">DSM 19309</strain>
    </source>
</reference>
<sequence length="927" mass="102921">MWSWSYLPLVVIATEVGYRYRGTGTDFWPVLSQDLGTEAGPAFRSALSRLFGLGHDRFRLAQPGDSPWERHFPHISWPIGNSVVPLEIQPQLADALRRAVRAGVSADDTERLLEYLRALAAGHASRRFENWLLQRDLAFEIMRRLLAPESAGWLSENFLMRIDRDIRKDWGALRAITEARKTVARRTARLAQIVPSRYVLVLTDGAPSHLVIRGPALPAQLRDEVIAALRIHGDRIRATDGMQALPLGSFLAGGEIALKSLFPFPLKPLRRDDALDVEEGTVNAAMERLQPLESEFFAVESNGLTAHAVFRDDKIQPESKIIQLIRADGDGNLETRTLEASIPSDIEFLRRRGFVIADRVPSLQLLGLPAPGYYNRFLGDFPVLVAQRGVAGAELLLDGSVASGEVLSIRGIEWKALRPDVGRHLIEPAEGRDLDRLDFEVIEPPDVESAMVKLLPANANVSDLESGRLEIKITAPLALEAVAIRVRVISPNETVLVSEGVIERLPARITGRSPILHEIQTQLAGLQANESGLRLHVEVQGLLEKVFSLPPVRREIRYDGDTGNWIRTGEDEKVLASIRAPVAAPLLGARNSDSKATRLVLPDAPDHEALTAGLILSGPDSTRLGLVDRSRVSLPALLREPTSSENGVGLIELARANVAWQLAEARDLLGNWQRWSVVEELEAALIEQLCGARWRRLETEIDSSFADFYAALLRFISEIWDSTKGGRPQLDDARDREFLSSRILQKMKEILPDPQTAVTNIGDDLAGALDLAMEDAYDDLRAAVEARGDTPEFSCAVGFLTDDWRSAFRKAGDAQRLLIFQPYILPDARWSALVRPFYSELTEDDLVDLLDSVHVDAFRRPGLRWLGRSELRAMLQLWLSPKAMVETEGWRELLAKGLSDIRTSRAVRYVALRRKLALGDLPDGSAN</sequence>
<accession>A0A017HJP2</accession>
<dbReference type="STRING" id="442562.Rumeso_04078"/>
<dbReference type="AlphaFoldDB" id="A0A017HJP2"/>